<organism evidence="4 5">
    <name type="scientific">Rhodopirellula islandica</name>
    <dbReference type="NCBI Taxonomy" id="595434"/>
    <lineage>
        <taxon>Bacteria</taxon>
        <taxon>Pseudomonadati</taxon>
        <taxon>Planctomycetota</taxon>
        <taxon>Planctomycetia</taxon>
        <taxon>Pirellulales</taxon>
        <taxon>Pirellulaceae</taxon>
        <taxon>Rhodopirellula</taxon>
    </lineage>
</organism>
<evidence type="ECO:0000256" key="2">
    <source>
        <dbReference type="ARBA" id="ARBA00022723"/>
    </source>
</evidence>
<name>A0A0J1B802_RHOIS</name>
<keyword evidence="5" id="KW-1185">Reference proteome</keyword>
<dbReference type="Proteomes" id="UP000036367">
    <property type="component" value="Unassembled WGS sequence"/>
</dbReference>
<keyword evidence="2" id="KW-0479">Metal-binding</keyword>
<comment type="caution">
    <text evidence="4">The sequence shown here is derived from an EMBL/GenBank/DDBJ whole genome shotgun (WGS) entry which is preliminary data.</text>
</comment>
<dbReference type="SUPFAM" id="SSF50129">
    <property type="entry name" value="GroES-like"/>
    <property type="match status" value="1"/>
</dbReference>
<keyword evidence="3" id="KW-0862">Zinc</keyword>
<dbReference type="PATRIC" id="fig|595434.4.peg.5473"/>
<sequence length="145" mass="15306">MGHSPAGLFGYTHMLGGYAGGQAEYLRVPYADVGPIKVPDGLPDEQVVFLSDIFPTGYMAAENCDIQSTDTVAVWGCPPTFSGLPPRASEVGPVRGEVLRMALEGASGNWDGAIELMADVNVNPKIEFFRVPGHFSGIAPLVLIG</sequence>
<reference evidence="4" key="1">
    <citation type="submission" date="2015-05" db="EMBL/GenBank/DDBJ databases">
        <title>Permanent draft genome of Rhodopirellula islandicus K833.</title>
        <authorList>
            <person name="Kizina J."/>
            <person name="Richter M."/>
            <person name="Glockner F.O."/>
            <person name="Harder J."/>
        </authorList>
    </citation>
    <scope>NUCLEOTIDE SEQUENCE [LARGE SCALE GENOMIC DNA]</scope>
    <source>
        <strain evidence="4">K833</strain>
    </source>
</reference>
<dbReference type="Gene3D" id="3.40.50.720">
    <property type="entry name" value="NAD(P)-binding Rossmann-like Domain"/>
    <property type="match status" value="1"/>
</dbReference>
<evidence type="ECO:0000313" key="4">
    <source>
        <dbReference type="EMBL" id="KLU02698.1"/>
    </source>
</evidence>
<evidence type="ECO:0000313" key="5">
    <source>
        <dbReference type="Proteomes" id="UP000036367"/>
    </source>
</evidence>
<proteinExistence type="predicted"/>
<dbReference type="PANTHER" id="PTHR42813:SF2">
    <property type="entry name" value="DEHYDROGENASE, ZINC-CONTAINING, PUTATIVE (AFU_ORTHOLOGUE AFUA_2G02810)-RELATED"/>
    <property type="match status" value="1"/>
</dbReference>
<evidence type="ECO:0000256" key="3">
    <source>
        <dbReference type="ARBA" id="ARBA00022833"/>
    </source>
</evidence>
<dbReference type="InterPro" id="IPR011032">
    <property type="entry name" value="GroES-like_sf"/>
</dbReference>
<gene>
    <name evidence="4" type="ORF">RISK_005764</name>
</gene>
<dbReference type="STRING" id="595434.RISK_005764"/>
<dbReference type="EMBL" id="LECT01000044">
    <property type="protein sequence ID" value="KLU02698.1"/>
    <property type="molecule type" value="Genomic_DNA"/>
</dbReference>
<dbReference type="GO" id="GO:0046872">
    <property type="term" value="F:metal ion binding"/>
    <property type="evidence" value="ECO:0007669"/>
    <property type="project" value="UniProtKB-KW"/>
</dbReference>
<dbReference type="AlphaFoldDB" id="A0A0J1B802"/>
<dbReference type="Gene3D" id="3.90.180.10">
    <property type="entry name" value="Medium-chain alcohol dehydrogenases, catalytic domain"/>
    <property type="match status" value="1"/>
</dbReference>
<dbReference type="PANTHER" id="PTHR42813">
    <property type="entry name" value="ZINC-TYPE ALCOHOL DEHYDROGENASE-LIKE"/>
    <property type="match status" value="1"/>
</dbReference>
<accession>A0A0J1B802</accession>
<protein>
    <submittedName>
        <fullName evidence="4">Threonine dehydrogenase</fullName>
    </submittedName>
</protein>
<comment type="cofactor">
    <cofactor evidence="1">
        <name>Zn(2+)</name>
        <dbReference type="ChEBI" id="CHEBI:29105"/>
    </cofactor>
</comment>
<evidence type="ECO:0000256" key="1">
    <source>
        <dbReference type="ARBA" id="ARBA00001947"/>
    </source>
</evidence>